<accession>A0A8J6E3J5</accession>
<comment type="caution">
    <text evidence="1">The sequence shown here is derived from an EMBL/GenBank/DDBJ whole genome shotgun (WGS) entry which is preliminary data.</text>
</comment>
<name>A0A8J6E3J5_ELECQ</name>
<keyword evidence="2" id="KW-1185">Reference proteome</keyword>
<dbReference type="Proteomes" id="UP000770717">
    <property type="component" value="Unassembled WGS sequence"/>
</dbReference>
<evidence type="ECO:0000313" key="1">
    <source>
        <dbReference type="EMBL" id="KAG9461365.1"/>
    </source>
</evidence>
<proteinExistence type="predicted"/>
<gene>
    <name evidence="1" type="ORF">GDO78_017111</name>
</gene>
<dbReference type="AlphaFoldDB" id="A0A8J6E3J5"/>
<evidence type="ECO:0000313" key="2">
    <source>
        <dbReference type="Proteomes" id="UP000770717"/>
    </source>
</evidence>
<organism evidence="1 2">
    <name type="scientific">Eleutherodactylus coqui</name>
    <name type="common">Puerto Rican coqui</name>
    <dbReference type="NCBI Taxonomy" id="57060"/>
    <lineage>
        <taxon>Eukaryota</taxon>
        <taxon>Metazoa</taxon>
        <taxon>Chordata</taxon>
        <taxon>Craniata</taxon>
        <taxon>Vertebrata</taxon>
        <taxon>Euteleostomi</taxon>
        <taxon>Amphibia</taxon>
        <taxon>Batrachia</taxon>
        <taxon>Anura</taxon>
        <taxon>Neobatrachia</taxon>
        <taxon>Hyloidea</taxon>
        <taxon>Eleutherodactylidae</taxon>
        <taxon>Eleutherodactylinae</taxon>
        <taxon>Eleutherodactylus</taxon>
        <taxon>Eleutherodactylus</taxon>
    </lineage>
</organism>
<protein>
    <submittedName>
        <fullName evidence="1">Uncharacterized protein</fullName>
    </submittedName>
</protein>
<reference evidence="1" key="1">
    <citation type="thesis" date="2020" institute="ProQuest LLC" country="789 East Eisenhower Parkway, Ann Arbor, MI, USA">
        <title>Comparative Genomics and Chromosome Evolution.</title>
        <authorList>
            <person name="Mudd A.B."/>
        </authorList>
    </citation>
    <scope>NUCLEOTIDE SEQUENCE</scope>
    <source>
        <strain evidence="1">HN-11 Male</strain>
        <tissue evidence="1">Kidney and liver</tissue>
    </source>
</reference>
<sequence>MPDSHLNAPIKIWGPEPHPRDEILLYYSVAMGLLKAPRAAIADSLIVCLSDHSMVKLWYYFILQERRNDHEFKSPMGIKKIM</sequence>
<dbReference type="EMBL" id="WNTK01022921">
    <property type="protein sequence ID" value="KAG9461365.1"/>
    <property type="molecule type" value="Genomic_DNA"/>
</dbReference>